<dbReference type="RefSeq" id="WP_057979154.1">
    <property type="nucleotide sequence ID" value="NZ_LKHP01000011.1"/>
</dbReference>
<keyword evidence="3 7" id="KW-0489">Methyltransferase</keyword>
<dbReference type="GO" id="GO:0052908">
    <property type="term" value="F:16S rRNA (adenine(1518)-N(6)/adenine(1519)-N(6))-dimethyltransferase activity"/>
    <property type="evidence" value="ECO:0007669"/>
    <property type="project" value="UniProtKB-EC"/>
</dbReference>
<name>A0A0R3JS33_CALMK</name>
<dbReference type="PROSITE" id="PS01131">
    <property type="entry name" value="RRNA_A_DIMETH"/>
    <property type="match status" value="1"/>
</dbReference>
<reference evidence="10 11" key="1">
    <citation type="submission" date="2015-09" db="EMBL/GenBank/DDBJ databases">
        <title>Draft genome sequence of a Caloramator mitchellensis, a moderate thermophile from the Great Artesian Basin of Australia.</title>
        <authorList>
            <person name="Patel B.K."/>
        </authorList>
    </citation>
    <scope>NUCLEOTIDE SEQUENCE [LARGE SCALE GENOMIC DNA]</scope>
    <source>
        <strain evidence="10 11">VF08</strain>
    </source>
</reference>
<dbReference type="InterPro" id="IPR001737">
    <property type="entry name" value="KsgA/Erm"/>
</dbReference>
<dbReference type="FunFam" id="1.10.8.100:FF:000001">
    <property type="entry name" value="Ribosomal RNA small subunit methyltransferase A"/>
    <property type="match status" value="1"/>
</dbReference>
<keyword evidence="6 7" id="KW-0694">RNA-binding</keyword>
<evidence type="ECO:0000256" key="3">
    <source>
        <dbReference type="ARBA" id="ARBA00022603"/>
    </source>
</evidence>
<dbReference type="Proteomes" id="UP000052015">
    <property type="component" value="Unassembled WGS sequence"/>
</dbReference>
<dbReference type="PATRIC" id="fig|908809.3.peg.1826"/>
<feature type="domain" description="Ribosomal RNA adenine methylase transferase N-terminal" evidence="9">
    <location>
        <begin position="32"/>
        <end position="206"/>
    </location>
</feature>
<dbReference type="InterPro" id="IPR023165">
    <property type="entry name" value="rRNA_Ade_diMease-like_C"/>
</dbReference>
<dbReference type="EC" id="2.1.1.182" evidence="7"/>
<dbReference type="SUPFAM" id="SSF53335">
    <property type="entry name" value="S-adenosyl-L-methionine-dependent methyltransferases"/>
    <property type="match status" value="1"/>
</dbReference>
<protein>
    <recommendedName>
        <fullName evidence="7">Ribosomal RNA small subunit methyltransferase A</fullName>
        <ecNumber evidence="7">2.1.1.182</ecNumber>
    </recommendedName>
    <alternativeName>
        <fullName evidence="7">16S rRNA (adenine(1518)-N(6)/adenine(1519)-N(6))-dimethyltransferase</fullName>
    </alternativeName>
    <alternativeName>
        <fullName evidence="7">16S rRNA dimethyladenosine transferase</fullName>
    </alternativeName>
    <alternativeName>
        <fullName evidence="7">16S rRNA dimethylase</fullName>
    </alternativeName>
    <alternativeName>
        <fullName evidence="7">S-adenosylmethionine-6-N', N'-adenosyl(rRNA) dimethyltransferase</fullName>
    </alternativeName>
</protein>
<keyword evidence="1 7" id="KW-0963">Cytoplasm</keyword>
<evidence type="ECO:0000256" key="2">
    <source>
        <dbReference type="ARBA" id="ARBA00022552"/>
    </source>
</evidence>
<dbReference type="EMBL" id="LKHP01000011">
    <property type="protein sequence ID" value="KRQ86315.1"/>
    <property type="molecule type" value="Genomic_DNA"/>
</dbReference>
<evidence type="ECO:0000256" key="6">
    <source>
        <dbReference type="ARBA" id="ARBA00022884"/>
    </source>
</evidence>
<dbReference type="CDD" id="cd02440">
    <property type="entry name" value="AdoMet_MTases"/>
    <property type="match status" value="1"/>
</dbReference>
<feature type="binding site" evidence="7 8">
    <location>
        <position position="73"/>
    </location>
    <ligand>
        <name>S-adenosyl-L-methionine</name>
        <dbReference type="ChEBI" id="CHEBI:59789"/>
    </ligand>
</feature>
<dbReference type="InterPro" id="IPR020598">
    <property type="entry name" value="rRNA_Ade_methylase_Trfase_N"/>
</dbReference>
<evidence type="ECO:0000256" key="8">
    <source>
        <dbReference type="PROSITE-ProRule" id="PRU01026"/>
    </source>
</evidence>
<dbReference type="AlphaFoldDB" id="A0A0R3JS33"/>
<dbReference type="GO" id="GO:0003723">
    <property type="term" value="F:RNA binding"/>
    <property type="evidence" value="ECO:0007669"/>
    <property type="project" value="UniProtKB-UniRule"/>
</dbReference>
<dbReference type="NCBIfam" id="TIGR00755">
    <property type="entry name" value="ksgA"/>
    <property type="match status" value="1"/>
</dbReference>
<dbReference type="OrthoDB" id="9814755at2"/>
<evidence type="ECO:0000259" key="9">
    <source>
        <dbReference type="SMART" id="SM00650"/>
    </source>
</evidence>
<comment type="function">
    <text evidence="7">Specifically dimethylates two adjacent adenosines (A1518 and A1519) in the loop of a conserved hairpin near the 3'-end of 16S rRNA in the 30S particle. May play a critical role in biogenesis of 30S subunits.</text>
</comment>
<dbReference type="SMART" id="SM00650">
    <property type="entry name" value="rADc"/>
    <property type="match status" value="1"/>
</dbReference>
<accession>A0A0R3JS33</accession>
<dbReference type="FunFam" id="3.40.50.150:FF:000023">
    <property type="entry name" value="Ribosomal RNA small subunit methyltransferase A"/>
    <property type="match status" value="1"/>
</dbReference>
<feature type="binding site" evidence="7 8">
    <location>
        <position position="98"/>
    </location>
    <ligand>
        <name>S-adenosyl-L-methionine</name>
        <dbReference type="ChEBI" id="CHEBI:59789"/>
    </ligand>
</feature>
<feature type="binding site" evidence="7 8">
    <location>
        <position position="27"/>
    </location>
    <ligand>
        <name>S-adenosyl-L-methionine</name>
        <dbReference type="ChEBI" id="CHEBI:59789"/>
    </ligand>
</feature>
<dbReference type="PANTHER" id="PTHR11727:SF7">
    <property type="entry name" value="DIMETHYLADENOSINE TRANSFERASE-RELATED"/>
    <property type="match status" value="1"/>
</dbReference>
<dbReference type="InterPro" id="IPR020596">
    <property type="entry name" value="rRNA_Ade_Mease_Trfase_CS"/>
</dbReference>
<evidence type="ECO:0000313" key="10">
    <source>
        <dbReference type="EMBL" id="KRQ86315.1"/>
    </source>
</evidence>
<feature type="binding site" evidence="7 8">
    <location>
        <position position="52"/>
    </location>
    <ligand>
        <name>S-adenosyl-L-methionine</name>
        <dbReference type="ChEBI" id="CHEBI:59789"/>
    </ligand>
</feature>
<keyword evidence="4 7" id="KW-0808">Transferase</keyword>
<keyword evidence="11" id="KW-1185">Reference proteome</keyword>
<evidence type="ECO:0000313" key="11">
    <source>
        <dbReference type="Proteomes" id="UP000052015"/>
    </source>
</evidence>
<dbReference type="PANTHER" id="PTHR11727">
    <property type="entry name" value="DIMETHYLADENOSINE TRANSFERASE"/>
    <property type="match status" value="1"/>
</dbReference>
<dbReference type="InterPro" id="IPR029063">
    <property type="entry name" value="SAM-dependent_MTases_sf"/>
</dbReference>
<comment type="subcellular location">
    <subcellularLocation>
        <location evidence="7">Cytoplasm</location>
    </subcellularLocation>
</comment>
<feature type="binding site" evidence="7 8">
    <location>
        <position position="25"/>
    </location>
    <ligand>
        <name>S-adenosyl-L-methionine</name>
        <dbReference type="ChEBI" id="CHEBI:59789"/>
    </ligand>
</feature>
<dbReference type="GO" id="GO:0005829">
    <property type="term" value="C:cytosol"/>
    <property type="evidence" value="ECO:0007669"/>
    <property type="project" value="TreeGrafter"/>
</dbReference>
<keyword evidence="5 7" id="KW-0949">S-adenosyl-L-methionine</keyword>
<dbReference type="PROSITE" id="PS51689">
    <property type="entry name" value="SAM_RNA_A_N6_MT"/>
    <property type="match status" value="1"/>
</dbReference>
<dbReference type="Pfam" id="PF00398">
    <property type="entry name" value="RrnaAD"/>
    <property type="match status" value="1"/>
</dbReference>
<organism evidence="10 11">
    <name type="scientific">Caloramator mitchellensis</name>
    <dbReference type="NCBI Taxonomy" id="908809"/>
    <lineage>
        <taxon>Bacteria</taxon>
        <taxon>Bacillati</taxon>
        <taxon>Bacillota</taxon>
        <taxon>Clostridia</taxon>
        <taxon>Eubacteriales</taxon>
        <taxon>Clostridiaceae</taxon>
        <taxon>Caloramator</taxon>
    </lineage>
</organism>
<comment type="similarity">
    <text evidence="7">Belongs to the class I-like SAM-binding methyltransferase superfamily. rRNA adenine N(6)-methyltransferase family. RsmA subfamily.</text>
</comment>
<gene>
    <name evidence="7 10" type="primary">rsmA</name>
    <name evidence="7" type="synonym">ksgA</name>
    <name evidence="10" type="ORF">ABG79_01827</name>
</gene>
<comment type="caution">
    <text evidence="10">The sequence shown here is derived from an EMBL/GenBank/DDBJ whole genome shotgun (WGS) entry which is preliminary data.</text>
</comment>
<evidence type="ECO:0000256" key="5">
    <source>
        <dbReference type="ARBA" id="ARBA00022691"/>
    </source>
</evidence>
<comment type="catalytic activity">
    <reaction evidence="7">
        <text>adenosine(1518)/adenosine(1519) in 16S rRNA + 4 S-adenosyl-L-methionine = N(6)-dimethyladenosine(1518)/N(6)-dimethyladenosine(1519) in 16S rRNA + 4 S-adenosyl-L-homocysteine + 4 H(+)</text>
        <dbReference type="Rhea" id="RHEA:19609"/>
        <dbReference type="Rhea" id="RHEA-COMP:10232"/>
        <dbReference type="Rhea" id="RHEA-COMP:10233"/>
        <dbReference type="ChEBI" id="CHEBI:15378"/>
        <dbReference type="ChEBI" id="CHEBI:57856"/>
        <dbReference type="ChEBI" id="CHEBI:59789"/>
        <dbReference type="ChEBI" id="CHEBI:74411"/>
        <dbReference type="ChEBI" id="CHEBI:74493"/>
        <dbReference type="EC" id="2.1.1.182"/>
    </reaction>
</comment>
<proteinExistence type="inferred from homology"/>
<sequence>MGIKSKTMDIVKHFEFKFNKNLGQNFLIDENILNKIVDAAELNENSSVIEIGPGIGTLTQEMAKRAKKVIAIEIDKTLIPILDETLANYPNIKVINADALKVDFNEIIEKEQLDNVKVVANLPYYVTTPIIAKILNEGAKIKSMIIMIQKEVADRIVAKPDTDEYGTLSLLCQYHCDIKKVAKVSQNCFVPPPKVESAVIRLDVLDKKRVDVEDEKLFFNIIKAAFNMRRKTLHNALKTLGISQDILEGAMERAGIDAKRRGETLSIEEYAALSNEVSFSLSKLTNNSRSQEIK</sequence>
<keyword evidence="2 7" id="KW-0698">rRNA processing</keyword>
<feature type="binding site" evidence="7 8">
    <location>
        <position position="121"/>
    </location>
    <ligand>
        <name>S-adenosyl-L-methionine</name>
        <dbReference type="ChEBI" id="CHEBI:59789"/>
    </ligand>
</feature>
<dbReference type="HAMAP" id="MF_00607">
    <property type="entry name" value="16SrRNA_methyltr_A"/>
    <property type="match status" value="1"/>
</dbReference>
<dbReference type="Gene3D" id="3.40.50.150">
    <property type="entry name" value="Vaccinia Virus protein VP39"/>
    <property type="match status" value="1"/>
</dbReference>
<dbReference type="InterPro" id="IPR011530">
    <property type="entry name" value="rRNA_adenine_dimethylase"/>
</dbReference>
<evidence type="ECO:0000256" key="1">
    <source>
        <dbReference type="ARBA" id="ARBA00022490"/>
    </source>
</evidence>
<evidence type="ECO:0000256" key="7">
    <source>
        <dbReference type="HAMAP-Rule" id="MF_00607"/>
    </source>
</evidence>
<evidence type="ECO:0000256" key="4">
    <source>
        <dbReference type="ARBA" id="ARBA00022679"/>
    </source>
</evidence>
<dbReference type="Gene3D" id="1.10.8.100">
    <property type="entry name" value="Ribosomal RNA adenine dimethylase-like, domain 2"/>
    <property type="match status" value="1"/>
</dbReference>
<dbReference type="STRING" id="908809.ABG79_01827"/>